<dbReference type="PANTHER" id="PTHR23517:SF13">
    <property type="entry name" value="MAJOR FACILITATOR SUPERFAMILY MFS_1"/>
    <property type="match status" value="1"/>
</dbReference>
<feature type="transmembrane region" description="Helical" evidence="7">
    <location>
        <begin position="363"/>
        <end position="389"/>
    </location>
</feature>
<evidence type="ECO:0000256" key="5">
    <source>
        <dbReference type="ARBA" id="ARBA00022989"/>
    </source>
</evidence>
<keyword evidence="4 7" id="KW-0812">Transmembrane</keyword>
<feature type="transmembrane region" description="Helical" evidence="7">
    <location>
        <begin position="101"/>
        <end position="119"/>
    </location>
</feature>
<keyword evidence="6 7" id="KW-0472">Membrane</keyword>
<evidence type="ECO:0000256" key="2">
    <source>
        <dbReference type="ARBA" id="ARBA00022448"/>
    </source>
</evidence>
<dbReference type="Pfam" id="PF07690">
    <property type="entry name" value="MFS_1"/>
    <property type="match status" value="1"/>
</dbReference>
<dbReference type="InterPro" id="IPR036259">
    <property type="entry name" value="MFS_trans_sf"/>
</dbReference>
<evidence type="ECO:0000313" key="9">
    <source>
        <dbReference type="EMBL" id="MDO6123556.1"/>
    </source>
</evidence>
<feature type="transmembrane region" description="Helical" evidence="7">
    <location>
        <begin position="302"/>
        <end position="323"/>
    </location>
</feature>
<dbReference type="PROSITE" id="PS50850">
    <property type="entry name" value="MFS"/>
    <property type="match status" value="1"/>
</dbReference>
<dbReference type="InterPro" id="IPR011701">
    <property type="entry name" value="MFS"/>
</dbReference>
<feature type="transmembrane region" description="Helical" evidence="7">
    <location>
        <begin position="65"/>
        <end position="89"/>
    </location>
</feature>
<comment type="caution">
    <text evidence="9">The sequence shown here is derived from an EMBL/GenBank/DDBJ whole genome shotgun (WGS) entry which is preliminary data.</text>
</comment>
<comment type="subcellular location">
    <subcellularLocation>
        <location evidence="1">Cell membrane</location>
        <topology evidence="1">Multi-pass membrane protein</topology>
    </subcellularLocation>
</comment>
<dbReference type="EMBL" id="WHSC02000008">
    <property type="protein sequence ID" value="MDO6123556.1"/>
    <property type="molecule type" value="Genomic_DNA"/>
</dbReference>
<reference evidence="9" key="1">
    <citation type="submission" date="2022-04" db="EMBL/GenBank/DDBJ databases">
        <title>Shinella lacus sp. nov., a novel member of the genus Shinella from water.</title>
        <authorList>
            <person name="Deng Y."/>
        </authorList>
    </citation>
    <scope>NUCLEOTIDE SEQUENCE</scope>
    <source>
        <strain evidence="9">JCM 31239</strain>
    </source>
</reference>
<evidence type="ECO:0000256" key="6">
    <source>
        <dbReference type="ARBA" id="ARBA00023136"/>
    </source>
</evidence>
<accession>A0ABT8XIN4</accession>
<keyword evidence="3" id="KW-1003">Cell membrane</keyword>
<dbReference type="Proteomes" id="UP001177080">
    <property type="component" value="Unassembled WGS sequence"/>
</dbReference>
<sequence>MNRQQIDSRDWFEIIRTIRCAVTDTTLSIPLRSLAGFRITLSGMAVMMAGASAPSPFYPLLQQEIGFSPAMLTGIFAVYTVALLASLLITGSLSDHVGRRPVISAGFGLMALSLLLFWQADDVAGLMMARALQGVAAGLLLSALSATVVDLEPKERPGSASIWNSVIPLGGLAVGALVAGILMDITPMAEADVFGTFVAAYALFAAVIWFIPETAPRHEGVWASLKPRIGIPATAAKPFWRSAPAVIAGWATGGLYLSLGAPIVRHVFDAQDHLTQAGVIALLCAPGALACYIARGHTSRQVTLYGTAALSVGTALTLVAIAWQSLPAYLAALAIAGTGFGTCFYGVLRSIVPTVRPDERGELFAALFTLSYLAFGLPALLAGMAVGAFGLTSTALGYGTLIVLFSAAAGLLRRFGTSD</sequence>
<evidence type="ECO:0000256" key="1">
    <source>
        <dbReference type="ARBA" id="ARBA00004651"/>
    </source>
</evidence>
<feature type="transmembrane region" description="Helical" evidence="7">
    <location>
        <begin position="193"/>
        <end position="211"/>
    </location>
</feature>
<evidence type="ECO:0000259" key="8">
    <source>
        <dbReference type="PROSITE" id="PS50850"/>
    </source>
</evidence>
<feature type="transmembrane region" description="Helical" evidence="7">
    <location>
        <begin position="161"/>
        <end position="181"/>
    </location>
</feature>
<feature type="transmembrane region" description="Helical" evidence="7">
    <location>
        <begin position="35"/>
        <end position="53"/>
    </location>
</feature>
<gene>
    <name evidence="9" type="ORF">GB928_020375</name>
</gene>
<feature type="transmembrane region" description="Helical" evidence="7">
    <location>
        <begin position="274"/>
        <end position="295"/>
    </location>
</feature>
<evidence type="ECO:0000256" key="4">
    <source>
        <dbReference type="ARBA" id="ARBA00022692"/>
    </source>
</evidence>
<evidence type="ECO:0000256" key="7">
    <source>
        <dbReference type="SAM" id="Phobius"/>
    </source>
</evidence>
<feature type="transmembrane region" description="Helical" evidence="7">
    <location>
        <begin position="329"/>
        <end position="351"/>
    </location>
</feature>
<dbReference type="SUPFAM" id="SSF103473">
    <property type="entry name" value="MFS general substrate transporter"/>
    <property type="match status" value="1"/>
</dbReference>
<feature type="transmembrane region" description="Helical" evidence="7">
    <location>
        <begin position="131"/>
        <end position="149"/>
    </location>
</feature>
<proteinExistence type="predicted"/>
<dbReference type="PANTHER" id="PTHR23517">
    <property type="entry name" value="RESISTANCE PROTEIN MDTM, PUTATIVE-RELATED-RELATED"/>
    <property type="match status" value="1"/>
</dbReference>
<dbReference type="InterPro" id="IPR050171">
    <property type="entry name" value="MFS_Transporters"/>
</dbReference>
<protein>
    <submittedName>
        <fullName evidence="9">MFS transporter</fullName>
    </submittedName>
</protein>
<dbReference type="RefSeq" id="WP_244762796.1">
    <property type="nucleotide sequence ID" value="NZ_JALJCJ010000006.1"/>
</dbReference>
<keyword evidence="10" id="KW-1185">Reference proteome</keyword>
<organism evidence="9 10">
    <name type="scientific">Shinella curvata</name>
    <dbReference type="NCBI Taxonomy" id="1817964"/>
    <lineage>
        <taxon>Bacteria</taxon>
        <taxon>Pseudomonadati</taxon>
        <taxon>Pseudomonadota</taxon>
        <taxon>Alphaproteobacteria</taxon>
        <taxon>Hyphomicrobiales</taxon>
        <taxon>Rhizobiaceae</taxon>
        <taxon>Shinella</taxon>
    </lineage>
</organism>
<evidence type="ECO:0000313" key="10">
    <source>
        <dbReference type="Proteomes" id="UP001177080"/>
    </source>
</evidence>
<evidence type="ECO:0000256" key="3">
    <source>
        <dbReference type="ARBA" id="ARBA00022475"/>
    </source>
</evidence>
<name>A0ABT8XIN4_9HYPH</name>
<keyword evidence="2" id="KW-0813">Transport</keyword>
<feature type="transmembrane region" description="Helical" evidence="7">
    <location>
        <begin position="247"/>
        <end position="268"/>
    </location>
</feature>
<dbReference type="Gene3D" id="1.20.1250.20">
    <property type="entry name" value="MFS general substrate transporter like domains"/>
    <property type="match status" value="1"/>
</dbReference>
<keyword evidence="5 7" id="KW-1133">Transmembrane helix</keyword>
<feature type="domain" description="Major facilitator superfamily (MFS) profile" evidence="8">
    <location>
        <begin position="31"/>
        <end position="419"/>
    </location>
</feature>
<feature type="transmembrane region" description="Helical" evidence="7">
    <location>
        <begin position="395"/>
        <end position="412"/>
    </location>
</feature>
<dbReference type="InterPro" id="IPR020846">
    <property type="entry name" value="MFS_dom"/>
</dbReference>